<reference evidence="2 3" key="1">
    <citation type="submission" date="2013-07" db="EMBL/GenBank/DDBJ databases">
        <title>Comparative Genomic and Metabolomic Analysis of Twelve Strains of Pseudoalteromonas luteoviolacea.</title>
        <authorList>
            <person name="Vynne N.G."/>
            <person name="Mansson M."/>
            <person name="Gram L."/>
        </authorList>
    </citation>
    <scope>NUCLEOTIDE SEQUENCE [LARGE SCALE GENOMIC DNA]</scope>
    <source>
        <strain evidence="2 3">CPMOR-1</strain>
    </source>
</reference>
<dbReference type="EMBL" id="AUYC01000034">
    <property type="protein sequence ID" value="KZN62235.1"/>
    <property type="molecule type" value="Genomic_DNA"/>
</dbReference>
<sequence>MKPVLKKAKLKKLVVVTDAHLSPKDTKKVAGGEGLKGTTSTSL</sequence>
<organism evidence="2 3">
    <name type="scientific">Pseudoalteromonas luteoviolacea CPMOR-1</name>
    <dbReference type="NCBI Taxonomy" id="1365248"/>
    <lineage>
        <taxon>Bacteria</taxon>
        <taxon>Pseudomonadati</taxon>
        <taxon>Pseudomonadota</taxon>
        <taxon>Gammaproteobacteria</taxon>
        <taxon>Alteromonadales</taxon>
        <taxon>Pseudoalteromonadaceae</taxon>
        <taxon>Pseudoalteromonas</taxon>
    </lineage>
</organism>
<dbReference type="AlphaFoldDB" id="A0A167K782"/>
<dbReference type="Proteomes" id="UP000076486">
    <property type="component" value="Unassembled WGS sequence"/>
</dbReference>
<evidence type="ECO:0000313" key="3">
    <source>
        <dbReference type="Proteomes" id="UP000076486"/>
    </source>
</evidence>
<feature type="compositionally biased region" description="Basic and acidic residues" evidence="1">
    <location>
        <begin position="21"/>
        <end position="30"/>
    </location>
</feature>
<name>A0A167K782_9GAMM</name>
<evidence type="ECO:0000256" key="1">
    <source>
        <dbReference type="SAM" id="MobiDB-lite"/>
    </source>
</evidence>
<dbReference type="PATRIC" id="fig|1365248.3.peg.3034"/>
<proteinExistence type="predicted"/>
<feature type="region of interest" description="Disordered" evidence="1">
    <location>
        <begin position="21"/>
        <end position="43"/>
    </location>
</feature>
<comment type="caution">
    <text evidence="2">The sequence shown here is derived from an EMBL/GenBank/DDBJ whole genome shotgun (WGS) entry which is preliminary data.</text>
</comment>
<gene>
    <name evidence="2" type="ORF">N473_19855</name>
</gene>
<evidence type="ECO:0000313" key="2">
    <source>
        <dbReference type="EMBL" id="KZN62235.1"/>
    </source>
</evidence>
<accession>A0A167K782</accession>
<protein>
    <submittedName>
        <fullName evidence="2">Uncharacterized protein</fullName>
    </submittedName>
</protein>